<name>A0A1F8FPE1_9BACT</name>
<evidence type="ECO:0000256" key="1">
    <source>
        <dbReference type="ARBA" id="ARBA00006484"/>
    </source>
</evidence>
<sequence>MDLTGRTALVTGGVGLLGSQFVKTLVLAGAKVAIFDVRTAFPSTLSEIRKYESSSFELFQVDITNTEQVKGGFEGISSMGMETPTILINCAGLDTVIGQTSLEQCGPFEDYSEETWDSVIDSHLKGAFLVSREFFLRFKSNGQKSGSIINISSTYGLVSPDQSAYEYRRQRGENFYKPVAYTVAKAGMIGFTKWLAEYGGPLGIRVNALVPGGTNAGQRLDPEFVEEYEKRTMLGRMASPDDYNEAVLFLASDASRYMTGATLVIDGGWTAK</sequence>
<dbReference type="Gene3D" id="3.40.50.720">
    <property type="entry name" value="NAD(P)-binding Rossmann-like Domain"/>
    <property type="match status" value="1"/>
</dbReference>
<dbReference type="PRINTS" id="PR00080">
    <property type="entry name" value="SDRFAMILY"/>
</dbReference>
<dbReference type="AlphaFoldDB" id="A0A1F8FPE1"/>
<gene>
    <name evidence="3" type="ORF">A3J47_03360</name>
</gene>
<organism evidence="3 4">
    <name type="scientific">Candidatus Yanofskybacteria bacterium RIFCSPHIGHO2_02_FULL_43_22</name>
    <dbReference type="NCBI Taxonomy" id="1802681"/>
    <lineage>
        <taxon>Bacteria</taxon>
        <taxon>Candidatus Yanofskyibacteriota</taxon>
    </lineage>
</organism>
<evidence type="ECO:0008006" key="5">
    <source>
        <dbReference type="Google" id="ProtNLM"/>
    </source>
</evidence>
<dbReference type="InterPro" id="IPR002347">
    <property type="entry name" value="SDR_fam"/>
</dbReference>
<evidence type="ECO:0000313" key="3">
    <source>
        <dbReference type="EMBL" id="OGN15027.1"/>
    </source>
</evidence>
<reference evidence="3 4" key="1">
    <citation type="journal article" date="2016" name="Nat. Commun.">
        <title>Thousands of microbial genomes shed light on interconnected biogeochemical processes in an aquifer system.</title>
        <authorList>
            <person name="Anantharaman K."/>
            <person name="Brown C.T."/>
            <person name="Hug L.A."/>
            <person name="Sharon I."/>
            <person name="Castelle C.J."/>
            <person name="Probst A.J."/>
            <person name="Thomas B.C."/>
            <person name="Singh A."/>
            <person name="Wilkins M.J."/>
            <person name="Karaoz U."/>
            <person name="Brodie E.L."/>
            <person name="Williams K.H."/>
            <person name="Hubbard S.S."/>
            <person name="Banfield J.F."/>
        </authorList>
    </citation>
    <scope>NUCLEOTIDE SEQUENCE [LARGE SCALE GENOMIC DNA]</scope>
</reference>
<evidence type="ECO:0000256" key="2">
    <source>
        <dbReference type="ARBA" id="ARBA00023002"/>
    </source>
</evidence>
<accession>A0A1F8FPE1</accession>
<proteinExistence type="inferred from homology"/>
<dbReference type="InterPro" id="IPR036291">
    <property type="entry name" value="NAD(P)-bd_dom_sf"/>
</dbReference>
<dbReference type="PRINTS" id="PR00081">
    <property type="entry name" value="GDHRDH"/>
</dbReference>
<dbReference type="SUPFAM" id="SSF51735">
    <property type="entry name" value="NAD(P)-binding Rossmann-fold domains"/>
    <property type="match status" value="1"/>
</dbReference>
<comment type="similarity">
    <text evidence="1">Belongs to the short-chain dehydrogenases/reductases (SDR) family.</text>
</comment>
<comment type="caution">
    <text evidence="3">The sequence shown here is derived from an EMBL/GenBank/DDBJ whole genome shotgun (WGS) entry which is preliminary data.</text>
</comment>
<dbReference type="EMBL" id="MGJV01000017">
    <property type="protein sequence ID" value="OGN15027.1"/>
    <property type="molecule type" value="Genomic_DNA"/>
</dbReference>
<dbReference type="GO" id="GO:0016616">
    <property type="term" value="F:oxidoreductase activity, acting on the CH-OH group of donors, NAD or NADP as acceptor"/>
    <property type="evidence" value="ECO:0007669"/>
    <property type="project" value="TreeGrafter"/>
</dbReference>
<dbReference type="Pfam" id="PF13561">
    <property type="entry name" value="adh_short_C2"/>
    <property type="match status" value="1"/>
</dbReference>
<dbReference type="PANTHER" id="PTHR42760">
    <property type="entry name" value="SHORT-CHAIN DEHYDROGENASES/REDUCTASES FAMILY MEMBER"/>
    <property type="match status" value="1"/>
</dbReference>
<dbReference type="PANTHER" id="PTHR42760:SF133">
    <property type="entry name" value="3-OXOACYL-[ACYL-CARRIER-PROTEIN] REDUCTASE"/>
    <property type="match status" value="1"/>
</dbReference>
<protein>
    <recommendedName>
        <fullName evidence="5">Short-chain dehydrogenase</fullName>
    </recommendedName>
</protein>
<dbReference type="Proteomes" id="UP000176581">
    <property type="component" value="Unassembled WGS sequence"/>
</dbReference>
<evidence type="ECO:0000313" key="4">
    <source>
        <dbReference type="Proteomes" id="UP000176581"/>
    </source>
</evidence>
<keyword evidence="2" id="KW-0560">Oxidoreductase</keyword>